<gene>
    <name evidence="1" type="ORF">DK846_11865</name>
</gene>
<keyword evidence="2" id="KW-1185">Reference proteome</keyword>
<dbReference type="GeneID" id="97550299"/>
<organism evidence="1 2">
    <name type="scientific">Methanospirillum lacunae</name>
    <dbReference type="NCBI Taxonomy" id="668570"/>
    <lineage>
        <taxon>Archaea</taxon>
        <taxon>Methanobacteriati</taxon>
        <taxon>Methanobacteriota</taxon>
        <taxon>Stenosarchaea group</taxon>
        <taxon>Methanomicrobia</taxon>
        <taxon>Methanomicrobiales</taxon>
        <taxon>Methanospirillaceae</taxon>
        <taxon>Methanospirillum</taxon>
    </lineage>
</organism>
<accession>A0A2V2N1J0</accession>
<dbReference type="Proteomes" id="UP000245657">
    <property type="component" value="Unassembled WGS sequence"/>
</dbReference>
<dbReference type="RefSeq" id="WP_109969164.1">
    <property type="nucleotide sequence ID" value="NZ_CP176093.1"/>
</dbReference>
<proteinExistence type="predicted"/>
<protein>
    <submittedName>
        <fullName evidence="1">Uncharacterized protein</fullName>
    </submittedName>
</protein>
<comment type="caution">
    <text evidence="1">The sequence shown here is derived from an EMBL/GenBank/DDBJ whole genome shotgun (WGS) entry which is preliminary data.</text>
</comment>
<reference evidence="1 2" key="1">
    <citation type="submission" date="2018-05" db="EMBL/GenBank/DDBJ databases">
        <title>Draft genome of Methanospirillum lacunae Ki8-1.</title>
        <authorList>
            <person name="Dueholm M.S."/>
            <person name="Nielsen P.H."/>
            <person name="Bakmann L.F."/>
            <person name="Otzen D.E."/>
        </authorList>
    </citation>
    <scope>NUCLEOTIDE SEQUENCE [LARGE SCALE GENOMIC DNA]</scope>
    <source>
        <strain evidence="1 2">Ki8-1</strain>
    </source>
</reference>
<dbReference type="EMBL" id="QGMY01000008">
    <property type="protein sequence ID" value="PWR71546.1"/>
    <property type="molecule type" value="Genomic_DNA"/>
</dbReference>
<name>A0A2V2N1J0_9EURY</name>
<evidence type="ECO:0000313" key="2">
    <source>
        <dbReference type="Proteomes" id="UP000245657"/>
    </source>
</evidence>
<sequence>MSIISDWISEEEIVQHPETYLLLGQLCVISLRMILSEIADHRPDAHISGEMPGRLVYEPCDPVGA</sequence>
<evidence type="ECO:0000313" key="1">
    <source>
        <dbReference type="EMBL" id="PWR71546.1"/>
    </source>
</evidence>
<dbReference type="AlphaFoldDB" id="A0A2V2N1J0"/>